<comment type="caution">
    <text evidence="1">The sequence shown here is derived from an EMBL/GenBank/DDBJ whole genome shotgun (WGS) entry which is preliminary data.</text>
</comment>
<accession>A0A9D5A795</accession>
<dbReference type="EMBL" id="JAMSHJ010000006">
    <property type="protein sequence ID" value="KAI5397626.1"/>
    <property type="molecule type" value="Genomic_DNA"/>
</dbReference>
<dbReference type="Gramene" id="Psat06G0344000-T1">
    <property type="protein sequence ID" value="KAI5397626.1"/>
    <property type="gene ID" value="KIW84_063440"/>
</dbReference>
<evidence type="ECO:0000313" key="2">
    <source>
        <dbReference type="Proteomes" id="UP001058974"/>
    </source>
</evidence>
<dbReference type="PANTHER" id="PTHR33116:SF78">
    <property type="entry name" value="OS12G0587133 PROTEIN"/>
    <property type="match status" value="1"/>
</dbReference>
<gene>
    <name evidence="1" type="ORF">KIW84_063440</name>
</gene>
<dbReference type="Proteomes" id="UP001058974">
    <property type="component" value="Chromosome 6"/>
</dbReference>
<evidence type="ECO:0000313" key="1">
    <source>
        <dbReference type="EMBL" id="KAI5397626.1"/>
    </source>
</evidence>
<organism evidence="1 2">
    <name type="scientific">Pisum sativum</name>
    <name type="common">Garden pea</name>
    <name type="synonym">Lathyrus oleraceus</name>
    <dbReference type="NCBI Taxonomy" id="3888"/>
    <lineage>
        <taxon>Eukaryota</taxon>
        <taxon>Viridiplantae</taxon>
        <taxon>Streptophyta</taxon>
        <taxon>Embryophyta</taxon>
        <taxon>Tracheophyta</taxon>
        <taxon>Spermatophyta</taxon>
        <taxon>Magnoliopsida</taxon>
        <taxon>eudicotyledons</taxon>
        <taxon>Gunneridae</taxon>
        <taxon>Pentapetalae</taxon>
        <taxon>rosids</taxon>
        <taxon>fabids</taxon>
        <taxon>Fabales</taxon>
        <taxon>Fabaceae</taxon>
        <taxon>Papilionoideae</taxon>
        <taxon>50 kb inversion clade</taxon>
        <taxon>NPAAA clade</taxon>
        <taxon>Hologalegina</taxon>
        <taxon>IRL clade</taxon>
        <taxon>Fabeae</taxon>
        <taxon>Lathyrus</taxon>
    </lineage>
</organism>
<sequence length="260" mass="30351">METLQKFCILSRQEVNEEKSNIIFSKNISRGLRNKLLNISKFRETNQFEKFLGVSISERNFRRANYQFIIDQVSNRLLNWKRLKDYNETLFGETNNGRKVHAVNWKTITTPEENGGPRLRDISAMNHACILKLARQLINDAEDLWCVVLRGLYKGNQLSDRSTRKKSNSNVWRDFNKYIPHLLNHGKWLIGNGSSVDTWGDSWLDSGTCICDQVHSILDNVRGENICDLETYMGDWNWQLLQPWIPYGILDKMTNIKPPN</sequence>
<name>A0A9D5A795_PEA</name>
<protein>
    <submittedName>
        <fullName evidence="1">Uncharacterized protein</fullName>
    </submittedName>
</protein>
<keyword evidence="2" id="KW-1185">Reference proteome</keyword>
<dbReference type="AlphaFoldDB" id="A0A9D5A795"/>
<dbReference type="PANTHER" id="PTHR33116">
    <property type="entry name" value="REVERSE TRANSCRIPTASE ZINC-BINDING DOMAIN-CONTAINING PROTEIN-RELATED-RELATED"/>
    <property type="match status" value="1"/>
</dbReference>
<reference evidence="1 2" key="1">
    <citation type="journal article" date="2022" name="Nat. Genet.">
        <title>Improved pea reference genome and pan-genome highlight genomic features and evolutionary characteristics.</title>
        <authorList>
            <person name="Yang T."/>
            <person name="Liu R."/>
            <person name="Luo Y."/>
            <person name="Hu S."/>
            <person name="Wang D."/>
            <person name="Wang C."/>
            <person name="Pandey M.K."/>
            <person name="Ge S."/>
            <person name="Xu Q."/>
            <person name="Li N."/>
            <person name="Li G."/>
            <person name="Huang Y."/>
            <person name="Saxena R.K."/>
            <person name="Ji Y."/>
            <person name="Li M."/>
            <person name="Yan X."/>
            <person name="He Y."/>
            <person name="Liu Y."/>
            <person name="Wang X."/>
            <person name="Xiang C."/>
            <person name="Varshney R.K."/>
            <person name="Ding H."/>
            <person name="Gao S."/>
            <person name="Zong X."/>
        </authorList>
    </citation>
    <scope>NUCLEOTIDE SEQUENCE [LARGE SCALE GENOMIC DNA]</scope>
    <source>
        <strain evidence="1 2">cv. Zhongwan 6</strain>
    </source>
</reference>
<proteinExistence type="predicted"/>